<evidence type="ECO:0000256" key="5">
    <source>
        <dbReference type="ARBA" id="ARBA00022840"/>
    </source>
</evidence>
<dbReference type="EMBL" id="FJ227128">
    <property type="protein sequence ID" value="ACO53576.1"/>
    <property type="molecule type" value="Genomic_DNA"/>
</dbReference>
<dbReference type="OrthoDB" id="2980at10239"/>
<evidence type="ECO:0000256" key="4">
    <source>
        <dbReference type="ARBA" id="ARBA00022741"/>
    </source>
</evidence>
<dbReference type="InterPro" id="IPR008926">
    <property type="entry name" value="RNR_R1-su_N"/>
</dbReference>
<comment type="similarity">
    <text evidence="1 9">Belongs to the ribonucleoside diphosphate reductase large chain family.</text>
</comment>
<keyword evidence="5 8" id="KW-0067">ATP-binding</keyword>
<dbReference type="CDD" id="cd01679">
    <property type="entry name" value="RNR_I"/>
    <property type="match status" value="1"/>
</dbReference>
<dbReference type="InterPro" id="IPR013346">
    <property type="entry name" value="NrdE_NrdA_C"/>
</dbReference>
<organism evidence="11 12">
    <name type="scientific">Euproctis pseudoconspersa nucleopolyhedrovirus</name>
    <dbReference type="NCBI Taxonomy" id="307467"/>
    <lineage>
        <taxon>Viruses</taxon>
        <taxon>Viruses incertae sedis</taxon>
        <taxon>Naldaviricetes</taxon>
        <taxon>Lefavirales</taxon>
        <taxon>Baculoviridae</taxon>
        <taxon>Alphabaculovirus</taxon>
        <taxon>Alphabaculovirus eupseudoconspersae</taxon>
    </lineage>
</organism>
<dbReference type="InterPro" id="IPR039718">
    <property type="entry name" value="Rrm1"/>
</dbReference>
<evidence type="ECO:0000256" key="6">
    <source>
        <dbReference type="ARBA" id="ARBA00023002"/>
    </source>
</evidence>
<dbReference type="RefSeq" id="YP_002854736.1">
    <property type="nucleotide sequence ID" value="NC_012639.1"/>
</dbReference>
<comment type="function">
    <text evidence="9">Provides the precursors necessary for DNA synthesis. Catalyzes the biosynthesis of deoxyribonucleotides from the corresponding ribonucleotides.</text>
</comment>
<dbReference type="InterPro" id="IPR005144">
    <property type="entry name" value="ATP-cone_dom"/>
</dbReference>
<dbReference type="PANTHER" id="PTHR11573">
    <property type="entry name" value="RIBONUCLEOSIDE-DIPHOSPHATE REDUCTASE LARGE CHAIN"/>
    <property type="match status" value="1"/>
</dbReference>
<keyword evidence="3" id="KW-0021">Allosteric enzyme</keyword>
<comment type="catalytic activity">
    <reaction evidence="9">
        <text>a 2'-deoxyribonucleoside 5'-diphosphate + [thioredoxin]-disulfide + H2O = a ribonucleoside 5'-diphosphate + [thioredoxin]-dithiol</text>
        <dbReference type="Rhea" id="RHEA:23252"/>
        <dbReference type="Rhea" id="RHEA-COMP:10698"/>
        <dbReference type="Rhea" id="RHEA-COMP:10700"/>
        <dbReference type="ChEBI" id="CHEBI:15377"/>
        <dbReference type="ChEBI" id="CHEBI:29950"/>
        <dbReference type="ChEBI" id="CHEBI:50058"/>
        <dbReference type="ChEBI" id="CHEBI:57930"/>
        <dbReference type="ChEBI" id="CHEBI:73316"/>
        <dbReference type="EC" id="1.17.4.1"/>
    </reaction>
</comment>
<name>C3TX34_9ABAC</name>
<dbReference type="Pfam" id="PF02867">
    <property type="entry name" value="Ribonuc_red_lgC"/>
    <property type="match status" value="1"/>
</dbReference>
<dbReference type="GO" id="GO:0005524">
    <property type="term" value="F:ATP binding"/>
    <property type="evidence" value="ECO:0007669"/>
    <property type="project" value="UniProtKB-UniRule"/>
</dbReference>
<dbReference type="UniPathway" id="UPA00326"/>
<dbReference type="InterPro" id="IPR013509">
    <property type="entry name" value="RNR_lsu_N"/>
</dbReference>
<keyword evidence="12" id="KW-1185">Reference proteome</keyword>
<evidence type="ECO:0000256" key="9">
    <source>
        <dbReference type="RuleBase" id="RU003410"/>
    </source>
</evidence>
<dbReference type="GO" id="GO:0009263">
    <property type="term" value="P:deoxyribonucleotide biosynthetic process"/>
    <property type="evidence" value="ECO:0007669"/>
    <property type="project" value="UniProtKB-KW"/>
</dbReference>
<dbReference type="GeneID" id="7804581"/>
<dbReference type="KEGG" id="vg:7804581"/>
<dbReference type="PROSITE" id="PS00089">
    <property type="entry name" value="RIBORED_LARGE"/>
    <property type="match status" value="1"/>
</dbReference>
<dbReference type="SUPFAM" id="SSF48168">
    <property type="entry name" value="R1 subunit of ribonucleotide reductase, N-terminal domain"/>
    <property type="match status" value="1"/>
</dbReference>
<dbReference type="InterPro" id="IPR000788">
    <property type="entry name" value="RNR_lg_C"/>
</dbReference>
<dbReference type="PROSITE" id="PS51161">
    <property type="entry name" value="ATP_CONE"/>
    <property type="match status" value="1"/>
</dbReference>
<keyword evidence="7 9" id="KW-0215">Deoxyribonucleotide synthesis</keyword>
<evidence type="ECO:0000256" key="8">
    <source>
        <dbReference type="PROSITE-ProRule" id="PRU00492"/>
    </source>
</evidence>
<keyword evidence="6 9" id="KW-0560">Oxidoreductase</keyword>
<accession>C3TX34</accession>
<dbReference type="PANTHER" id="PTHR11573:SF6">
    <property type="entry name" value="RIBONUCLEOSIDE-DIPHOSPHATE REDUCTASE LARGE SUBUNIT"/>
    <property type="match status" value="1"/>
</dbReference>
<evidence type="ECO:0000313" key="12">
    <source>
        <dbReference type="Proteomes" id="UP000203846"/>
    </source>
</evidence>
<evidence type="ECO:0000256" key="1">
    <source>
        <dbReference type="ARBA" id="ARBA00010406"/>
    </source>
</evidence>
<dbReference type="Proteomes" id="UP000203846">
    <property type="component" value="Segment"/>
</dbReference>
<dbReference type="SUPFAM" id="SSF51998">
    <property type="entry name" value="PFL-like glycyl radical enzymes"/>
    <property type="match status" value="1"/>
</dbReference>
<dbReference type="Pfam" id="PF03477">
    <property type="entry name" value="ATP-cone"/>
    <property type="match status" value="1"/>
</dbReference>
<evidence type="ECO:0000256" key="7">
    <source>
        <dbReference type="ARBA" id="ARBA00023116"/>
    </source>
</evidence>
<dbReference type="EC" id="1.17.4.1" evidence="2 9"/>
<dbReference type="Gene3D" id="3.20.70.20">
    <property type="match status" value="1"/>
</dbReference>
<feature type="domain" description="ATP-cone" evidence="10">
    <location>
        <begin position="8"/>
        <end position="99"/>
    </location>
</feature>
<protein>
    <recommendedName>
        <fullName evidence="2 9">Ribonucleoside-diphosphate reductase</fullName>
        <ecNumber evidence="2 9">1.17.4.1</ecNumber>
    </recommendedName>
</protein>
<evidence type="ECO:0000313" key="11">
    <source>
        <dbReference type="EMBL" id="ACO53576.1"/>
    </source>
</evidence>
<evidence type="ECO:0000256" key="3">
    <source>
        <dbReference type="ARBA" id="ARBA00022533"/>
    </source>
</evidence>
<sequence length="769" mass="87177">MSSVGNKLYVTKRNGKKEALHLDKITSKLQRLSYNLNSEYIDPASITLQVVKTIYPGVSTEELDMHAARETANMAYVHHDYALLAGRIMVDNLHKNVEASFERVVERLHRHNLVSDELLSIVQDNAITLESRINHSLDYEYKYFGYKTLENGYLKKIEEKVAERIQHMLMRVAIGVHGRDIENATETYDLMSQKFFTHASPTLFAAGTKLPQLSSCFLLTLREDSITGIYETLRDCALISKFGGGIGVNVHDVRGRGSRIRSTDGIASGLESMLRVYNNAVRHVDQGGKRKGAMAIYLEPWHVDVYDFLNLKRNMGAEEKKARDLLYALWVPDLFMRRVKDDGVWSLMCPDRCPGLSDVYGNQFDELYAQYEREGKQVSQVPARDLFKFIIETQVETGTPYMLYKDACNRKTNQSNLGTIKCSNLCSEIIEYSDADQVAVCNLASICVNRCVENGAFNFQTLKRITKTVVKNLNKIIDVNFYPLEEARLSNLKHRPVGVGIQGLADAFVMLRMPYESDEAKLLNTQIAETIYYGALEASCELAKIHGAYESYAGSPASRGILQYDMWNATPTNLWDWSVLKQRISTHGLRNSLLVAYMPTATTAQILGNNESFEPFTNNLYVRRVLAGDFQVINHHLVDDLVALNLYDENMRNEIIAAGGSVQRIASIPEHVKQLYKTVWEMKNKRLIEMAVDRGAYTDQSQSFNVFVAEPTYARMTSIHMHAWSSGLKTGMYYLRTKPAADAIQFTVDKSKLRRRQKARNVNCDSCSS</sequence>
<evidence type="ECO:0000256" key="2">
    <source>
        <dbReference type="ARBA" id="ARBA00012274"/>
    </source>
</evidence>
<dbReference type="Pfam" id="PF00317">
    <property type="entry name" value="Ribonuc_red_lgN"/>
    <property type="match status" value="1"/>
</dbReference>
<dbReference type="GO" id="GO:0004748">
    <property type="term" value="F:ribonucleoside-diphosphate reductase activity, thioredoxin disulfide as acceptor"/>
    <property type="evidence" value="ECO:0007669"/>
    <property type="project" value="UniProtKB-EC"/>
</dbReference>
<keyword evidence="4 8" id="KW-0547">Nucleotide-binding</keyword>
<reference evidence="11 12" key="1">
    <citation type="journal article" date="2009" name="Virus Genes">
        <title>Morphology and genome of Euproctis pseudoconspersa nucleopolyhedrovirus.</title>
        <authorList>
            <person name="Tang X.D."/>
            <person name="Xiao Q."/>
            <person name="Ma X.C."/>
            <person name="Zhu Z.R."/>
            <person name="Zhang C.X."/>
        </authorList>
    </citation>
    <scope>NUCLEOTIDE SEQUENCE [LARGE SCALE GENOMIC DNA]</scope>
    <source>
        <strain evidence="11 12">Hangzhou</strain>
    </source>
</reference>
<dbReference type="PRINTS" id="PR01183">
    <property type="entry name" value="RIBORDTASEM1"/>
</dbReference>
<dbReference type="NCBIfam" id="TIGR02506">
    <property type="entry name" value="NrdE_NrdA"/>
    <property type="match status" value="1"/>
</dbReference>
<evidence type="ECO:0000259" key="10">
    <source>
        <dbReference type="PROSITE" id="PS51161"/>
    </source>
</evidence>
<proteinExistence type="inferred from homology"/>